<accession>A0ABS9SFK7</accession>
<dbReference type="CDD" id="cd00082">
    <property type="entry name" value="HisKA"/>
    <property type="match status" value="1"/>
</dbReference>
<dbReference type="SUPFAM" id="SSF47384">
    <property type="entry name" value="Homodimeric domain of signal transducing histidine kinase"/>
    <property type="match status" value="1"/>
</dbReference>
<dbReference type="SUPFAM" id="SSF55874">
    <property type="entry name" value="ATPase domain of HSP90 chaperone/DNA topoisomerase II/histidine kinase"/>
    <property type="match status" value="1"/>
</dbReference>
<dbReference type="Proteomes" id="UP001202248">
    <property type="component" value="Unassembled WGS sequence"/>
</dbReference>
<keyword evidence="5" id="KW-0808">Transferase</keyword>
<dbReference type="PROSITE" id="PS50109">
    <property type="entry name" value="HIS_KIN"/>
    <property type="match status" value="1"/>
</dbReference>
<dbReference type="RefSeq" id="WP_240826537.1">
    <property type="nucleotide sequence ID" value="NZ_JAKWBL010000001.1"/>
</dbReference>
<feature type="domain" description="Histidine kinase" evidence="4">
    <location>
        <begin position="47"/>
        <end position="201"/>
    </location>
</feature>
<name>A0ABS9SFK7_9BACT</name>
<dbReference type="SMART" id="SM00388">
    <property type="entry name" value="HisKA"/>
    <property type="match status" value="1"/>
</dbReference>
<evidence type="ECO:0000313" key="5">
    <source>
        <dbReference type="EMBL" id="MCH5597130.1"/>
    </source>
</evidence>
<comment type="catalytic activity">
    <reaction evidence="1">
        <text>ATP + protein L-histidine = ADP + protein N-phospho-L-histidine.</text>
        <dbReference type="EC" id="2.7.13.3"/>
    </reaction>
</comment>
<dbReference type="InterPro" id="IPR036097">
    <property type="entry name" value="HisK_dim/P_sf"/>
</dbReference>
<keyword evidence="6" id="KW-1185">Reference proteome</keyword>
<evidence type="ECO:0000256" key="2">
    <source>
        <dbReference type="ARBA" id="ARBA00012438"/>
    </source>
</evidence>
<reference evidence="5 6" key="1">
    <citation type="submission" date="2022-02" db="EMBL/GenBank/DDBJ databases">
        <authorList>
            <person name="Min J."/>
        </authorList>
    </citation>
    <scope>NUCLEOTIDE SEQUENCE [LARGE SCALE GENOMIC DNA]</scope>
    <source>
        <strain evidence="5 6">GR10-1</strain>
    </source>
</reference>
<dbReference type="InterPro" id="IPR003661">
    <property type="entry name" value="HisK_dim/P_dom"/>
</dbReference>
<evidence type="ECO:0000256" key="1">
    <source>
        <dbReference type="ARBA" id="ARBA00000085"/>
    </source>
</evidence>
<comment type="caution">
    <text evidence="5">The sequence shown here is derived from an EMBL/GenBank/DDBJ whole genome shotgun (WGS) entry which is preliminary data.</text>
</comment>
<proteinExistence type="predicted"/>
<keyword evidence="5" id="KW-0418">Kinase</keyword>
<dbReference type="InterPro" id="IPR036890">
    <property type="entry name" value="HATPase_C_sf"/>
</dbReference>
<dbReference type="PANTHER" id="PTHR43547:SF2">
    <property type="entry name" value="HYBRID SIGNAL TRANSDUCTION HISTIDINE KINASE C"/>
    <property type="match status" value="1"/>
</dbReference>
<dbReference type="PANTHER" id="PTHR43547">
    <property type="entry name" value="TWO-COMPONENT HISTIDINE KINASE"/>
    <property type="match status" value="1"/>
</dbReference>
<evidence type="ECO:0000313" key="6">
    <source>
        <dbReference type="Proteomes" id="UP001202248"/>
    </source>
</evidence>
<protein>
    <recommendedName>
        <fullName evidence="2">histidine kinase</fullName>
        <ecNumber evidence="2">2.7.13.3</ecNumber>
    </recommendedName>
</protein>
<keyword evidence="3" id="KW-0597">Phosphoprotein</keyword>
<dbReference type="Gene3D" id="1.10.287.130">
    <property type="match status" value="1"/>
</dbReference>
<evidence type="ECO:0000256" key="3">
    <source>
        <dbReference type="ARBA" id="ARBA00022553"/>
    </source>
</evidence>
<organism evidence="5 6">
    <name type="scientific">Niabella ginsengisoli</name>
    <dbReference type="NCBI Taxonomy" id="522298"/>
    <lineage>
        <taxon>Bacteria</taxon>
        <taxon>Pseudomonadati</taxon>
        <taxon>Bacteroidota</taxon>
        <taxon>Chitinophagia</taxon>
        <taxon>Chitinophagales</taxon>
        <taxon>Chitinophagaceae</taxon>
        <taxon>Niabella</taxon>
    </lineage>
</organism>
<sequence>MLAIFIVYVVIMYYHERQLGKQQRTMELFERSKEKEMFNSKIDFFTNIAHEIRTPLTLIKAPMEKLMRNLVLSPQNEKYLLVMNKNTERLMDLTNQLLDFRRVEAGSFVLTLEEKDINSLIKIIWGNFYPLAESKKIKMEITEEKIFRCKIDEEATTKIISNLLDNAIKYCQRLVALSILKTENGFVSIVISNDGQSYLKI</sequence>
<evidence type="ECO:0000259" key="4">
    <source>
        <dbReference type="PROSITE" id="PS50109"/>
    </source>
</evidence>
<gene>
    <name evidence="5" type="ORF">MKP09_03995</name>
</gene>
<dbReference type="GO" id="GO:0016301">
    <property type="term" value="F:kinase activity"/>
    <property type="evidence" value="ECO:0007669"/>
    <property type="project" value="UniProtKB-KW"/>
</dbReference>
<dbReference type="Pfam" id="PF00512">
    <property type="entry name" value="HisKA"/>
    <property type="match status" value="1"/>
</dbReference>
<dbReference type="InterPro" id="IPR005467">
    <property type="entry name" value="His_kinase_dom"/>
</dbReference>
<dbReference type="EMBL" id="JAKWBL010000001">
    <property type="protein sequence ID" value="MCH5597130.1"/>
    <property type="molecule type" value="Genomic_DNA"/>
</dbReference>
<dbReference type="EC" id="2.7.13.3" evidence="2"/>
<dbReference type="Gene3D" id="3.30.565.10">
    <property type="entry name" value="Histidine kinase-like ATPase, C-terminal domain"/>
    <property type="match status" value="1"/>
</dbReference>